<sequence length="209" mass="23742">MTGETPADDEVEYPYHFSSNVLVWHTLISLAKLNKSVAFTALNLPEMARRVKQDTLDCFVTVHQGRQLFAYLSDLKGNFQLYHDANDLPTVYAPVWRFCGADDPAWIQTMEFAFTEDNKGGYYGGIYGGLGSVHTPHPWPLGDGQELLYSLLVRDKGREQLVRRKLEEIVQWDGLFSEAIDEHTGAIESRHWFSWPGAFISSVLLQSLE</sequence>
<dbReference type="HOGENOM" id="CLU_1314402_0_0_9"/>
<dbReference type="OrthoDB" id="2487108at2"/>
<proteinExistence type="predicted"/>
<dbReference type="InterPro" id="IPR012341">
    <property type="entry name" value="6hp_glycosidase-like_sf"/>
</dbReference>
<name>A0A0D5NIP2_9BACL</name>
<dbReference type="AlphaFoldDB" id="A0A0D5NIP2"/>
<reference evidence="2" key="2">
    <citation type="submission" date="2015-03" db="EMBL/GenBank/DDBJ databases">
        <title>Genome sequence of Paenibacillus beijingensis strain DSM 24997T.</title>
        <authorList>
            <person name="Kwak Y."/>
            <person name="Shin J.-H."/>
        </authorList>
    </citation>
    <scope>NUCLEOTIDE SEQUENCE [LARGE SCALE GENOMIC DNA]</scope>
    <source>
        <strain evidence="2">DSM 24997</strain>
    </source>
</reference>
<dbReference type="EMBL" id="CP011058">
    <property type="protein sequence ID" value="AJY74793.1"/>
    <property type="molecule type" value="Genomic_DNA"/>
</dbReference>
<dbReference type="Pfam" id="PF06824">
    <property type="entry name" value="Glyco_hydro_125"/>
    <property type="match status" value="1"/>
</dbReference>
<dbReference type="Proteomes" id="UP000032633">
    <property type="component" value="Chromosome"/>
</dbReference>
<accession>A0A0D5NIP2</accession>
<dbReference type="PANTHER" id="PTHR31047:SF0">
    <property type="entry name" value="MEIOTICALLY UP-REGULATED GENE 157 PROTEIN"/>
    <property type="match status" value="1"/>
</dbReference>
<dbReference type="InterPro" id="IPR008928">
    <property type="entry name" value="6-hairpin_glycosidase_sf"/>
</dbReference>
<dbReference type="PANTHER" id="PTHR31047">
    <property type="entry name" value="MEIOTICALLY UP-REGULATED GENE 157 PROTEIN"/>
    <property type="match status" value="1"/>
</dbReference>
<dbReference type="SUPFAM" id="SSF48208">
    <property type="entry name" value="Six-hairpin glycosidases"/>
    <property type="match status" value="1"/>
</dbReference>
<dbReference type="STRING" id="1126833.VN24_09575"/>
<reference evidence="1 2" key="1">
    <citation type="journal article" date="2015" name="J. Biotechnol.">
        <title>Complete genome sequence of Paenibacillus beijingensis 7188(T) (=DSM 24997(T)), a novel rhizobacterium from jujube garden soil.</title>
        <authorList>
            <person name="Kwak Y."/>
            <person name="Shin J.H."/>
        </authorList>
    </citation>
    <scope>NUCLEOTIDE SEQUENCE [LARGE SCALE GENOMIC DNA]</scope>
    <source>
        <strain evidence="1 2">DSM 24997</strain>
    </source>
</reference>
<evidence type="ECO:0000313" key="1">
    <source>
        <dbReference type="EMBL" id="AJY74793.1"/>
    </source>
</evidence>
<dbReference type="KEGG" id="pbj:VN24_09575"/>
<gene>
    <name evidence="1" type="ORF">VN24_09575</name>
</gene>
<dbReference type="PATRIC" id="fig|1126833.4.peg.2115"/>
<dbReference type="GO" id="GO:0005975">
    <property type="term" value="P:carbohydrate metabolic process"/>
    <property type="evidence" value="ECO:0007669"/>
    <property type="project" value="InterPro"/>
</dbReference>
<keyword evidence="2" id="KW-1185">Reference proteome</keyword>
<dbReference type="Gene3D" id="1.50.10.10">
    <property type="match status" value="1"/>
</dbReference>
<evidence type="ECO:0008006" key="3">
    <source>
        <dbReference type="Google" id="ProtNLM"/>
    </source>
</evidence>
<dbReference type="InterPro" id="IPR008313">
    <property type="entry name" value="GH125"/>
</dbReference>
<evidence type="ECO:0000313" key="2">
    <source>
        <dbReference type="Proteomes" id="UP000032633"/>
    </source>
</evidence>
<dbReference type="RefSeq" id="WP_045670226.1">
    <property type="nucleotide sequence ID" value="NZ_CP011058.1"/>
</dbReference>
<protein>
    <recommendedName>
        <fullName evidence="3">Metal-independent alpha-mannosidase</fullName>
    </recommendedName>
</protein>
<organism evidence="1 2">
    <name type="scientific">Paenibacillus beijingensis</name>
    <dbReference type="NCBI Taxonomy" id="1126833"/>
    <lineage>
        <taxon>Bacteria</taxon>
        <taxon>Bacillati</taxon>
        <taxon>Bacillota</taxon>
        <taxon>Bacilli</taxon>
        <taxon>Bacillales</taxon>
        <taxon>Paenibacillaceae</taxon>
        <taxon>Paenibacillus</taxon>
    </lineage>
</organism>